<accession>A0A0C3W465</accession>
<dbReference type="EnsemblPlants" id="AES78414">
    <property type="protein sequence ID" value="AES78414"/>
    <property type="gene ID" value="MTR_7g031160"/>
</dbReference>
<dbReference type="PaxDb" id="3880-AES78414"/>
<proteinExistence type="predicted"/>
<reference evidence="3 5" key="2">
    <citation type="journal article" date="2014" name="BMC Genomics">
        <title>An improved genome release (version Mt4.0) for the model legume Medicago truncatula.</title>
        <authorList>
            <person name="Tang H."/>
            <person name="Krishnakumar V."/>
            <person name="Bidwell S."/>
            <person name="Rosen B."/>
            <person name="Chan A."/>
            <person name="Zhou S."/>
            <person name="Gentzbittel L."/>
            <person name="Childs K.L."/>
            <person name="Yandell M."/>
            <person name="Gundlach H."/>
            <person name="Mayer K.F."/>
            <person name="Schwartz D.C."/>
            <person name="Town C.D."/>
        </authorList>
    </citation>
    <scope>GENOME REANNOTATION</scope>
    <source>
        <strain evidence="4 5">cv. Jemalong A17</strain>
    </source>
</reference>
<organism evidence="3 5">
    <name type="scientific">Medicago truncatula</name>
    <name type="common">Barrel medic</name>
    <name type="synonym">Medicago tribuloides</name>
    <dbReference type="NCBI Taxonomy" id="3880"/>
    <lineage>
        <taxon>Eukaryota</taxon>
        <taxon>Viridiplantae</taxon>
        <taxon>Streptophyta</taxon>
        <taxon>Embryophyta</taxon>
        <taxon>Tracheophyta</taxon>
        <taxon>Spermatophyta</taxon>
        <taxon>Magnoliopsida</taxon>
        <taxon>eudicotyledons</taxon>
        <taxon>Gunneridae</taxon>
        <taxon>Pentapetalae</taxon>
        <taxon>rosids</taxon>
        <taxon>fabids</taxon>
        <taxon>Fabales</taxon>
        <taxon>Fabaceae</taxon>
        <taxon>Papilionoideae</taxon>
        <taxon>50 kb inversion clade</taxon>
        <taxon>NPAAA clade</taxon>
        <taxon>Hologalegina</taxon>
        <taxon>IRL clade</taxon>
        <taxon>Trifolieae</taxon>
        <taxon>Medicago</taxon>
    </lineage>
</organism>
<dbReference type="Pfam" id="PF20167">
    <property type="entry name" value="Transposase_32"/>
    <property type="match status" value="1"/>
</dbReference>
<protein>
    <recommendedName>
        <fullName evidence="2">Putative plant transposon protein domain-containing protein</fullName>
    </recommendedName>
</protein>
<dbReference type="HOGENOM" id="CLU_019428_0_0_1"/>
<evidence type="ECO:0000259" key="2">
    <source>
        <dbReference type="Pfam" id="PF20167"/>
    </source>
</evidence>
<evidence type="ECO:0000256" key="1">
    <source>
        <dbReference type="SAM" id="MobiDB-lite"/>
    </source>
</evidence>
<keyword evidence="5" id="KW-1185">Reference proteome</keyword>
<evidence type="ECO:0000313" key="3">
    <source>
        <dbReference type="EMBL" id="AES78414.2"/>
    </source>
</evidence>
<name>G7L3B4_MEDTR</name>
<feature type="region of interest" description="Disordered" evidence="1">
    <location>
        <begin position="256"/>
        <end position="286"/>
    </location>
</feature>
<sequence>MAPKNQPKGSTSARGKRKQAEATPVARPYDAHKFFSAEYQDRYQKLCSRKFWHDKKFQISTEGKYRGLAEIIKKRKWETLIAPHPQINTEIVREFYVNAMPVEGQEFSFKTMIRGRVINFDRRDINDYVGKPYKLNYPDELCPFHLQQNKGNWDHQVIQETILKPGTGYEKSVTGRSHVKKCNMNPIAQTICKLILFNINPKSHLSTCTIDIPPLIYYILSDEPVDIARIIATSESKFLAKFMKNCRTRSLMRSLQGTVTEKKGKKSSGASSSHQPQAPTADSDFSHMNPYQQQCFTYTWDYLDANKRVVSSLHDSLYRMQLDSGYPQEVAHQVLTPEAYESYCAWPGDKPFVHGGGGSSFMVMQTYMNEVASANSSEGTPSYEEQD</sequence>
<dbReference type="EMBL" id="CM001223">
    <property type="protein sequence ID" value="AES78414.2"/>
    <property type="molecule type" value="Genomic_DNA"/>
</dbReference>
<accession>G7L3B4</accession>
<feature type="domain" description="Putative plant transposon protein" evidence="2">
    <location>
        <begin position="73"/>
        <end position="234"/>
    </location>
</feature>
<dbReference type="InterPro" id="IPR046796">
    <property type="entry name" value="Transposase_32_dom"/>
</dbReference>
<dbReference type="Proteomes" id="UP000002051">
    <property type="component" value="Unassembled WGS sequence"/>
</dbReference>
<feature type="region of interest" description="Disordered" evidence="1">
    <location>
        <begin position="1"/>
        <end position="24"/>
    </location>
</feature>
<reference evidence="3 5" key="1">
    <citation type="journal article" date="2011" name="Nature">
        <title>The Medicago genome provides insight into the evolution of rhizobial symbioses.</title>
        <authorList>
            <person name="Young N.D."/>
            <person name="Debelle F."/>
            <person name="Oldroyd G.E."/>
            <person name="Geurts R."/>
            <person name="Cannon S.B."/>
            <person name="Udvardi M.K."/>
            <person name="Benedito V.A."/>
            <person name="Mayer K.F."/>
            <person name="Gouzy J."/>
            <person name="Schoof H."/>
            <person name="Van de Peer Y."/>
            <person name="Proost S."/>
            <person name="Cook D.R."/>
            <person name="Meyers B.C."/>
            <person name="Spannagl M."/>
            <person name="Cheung F."/>
            <person name="De Mita S."/>
            <person name="Krishnakumar V."/>
            <person name="Gundlach H."/>
            <person name="Zhou S."/>
            <person name="Mudge J."/>
            <person name="Bharti A.K."/>
            <person name="Murray J.D."/>
            <person name="Naoumkina M.A."/>
            <person name="Rosen B."/>
            <person name="Silverstein K.A."/>
            <person name="Tang H."/>
            <person name="Rombauts S."/>
            <person name="Zhao P.X."/>
            <person name="Zhou P."/>
            <person name="Barbe V."/>
            <person name="Bardou P."/>
            <person name="Bechner M."/>
            <person name="Bellec A."/>
            <person name="Berger A."/>
            <person name="Berges H."/>
            <person name="Bidwell S."/>
            <person name="Bisseling T."/>
            <person name="Choisne N."/>
            <person name="Couloux A."/>
            <person name="Denny R."/>
            <person name="Deshpande S."/>
            <person name="Dai X."/>
            <person name="Doyle J.J."/>
            <person name="Dudez A.M."/>
            <person name="Farmer A.D."/>
            <person name="Fouteau S."/>
            <person name="Franken C."/>
            <person name="Gibelin C."/>
            <person name="Gish J."/>
            <person name="Goldstein S."/>
            <person name="Gonzalez A.J."/>
            <person name="Green P.J."/>
            <person name="Hallab A."/>
            <person name="Hartog M."/>
            <person name="Hua A."/>
            <person name="Humphray S.J."/>
            <person name="Jeong D.H."/>
            <person name="Jing Y."/>
            <person name="Jocker A."/>
            <person name="Kenton S.M."/>
            <person name="Kim D.J."/>
            <person name="Klee K."/>
            <person name="Lai H."/>
            <person name="Lang C."/>
            <person name="Lin S."/>
            <person name="Macmil S.L."/>
            <person name="Magdelenat G."/>
            <person name="Matthews L."/>
            <person name="McCorrison J."/>
            <person name="Monaghan E.L."/>
            <person name="Mun J.H."/>
            <person name="Najar F.Z."/>
            <person name="Nicholson C."/>
            <person name="Noirot C."/>
            <person name="O'Bleness M."/>
            <person name="Paule C.R."/>
            <person name="Poulain J."/>
            <person name="Prion F."/>
            <person name="Qin B."/>
            <person name="Qu C."/>
            <person name="Retzel E.F."/>
            <person name="Riddle C."/>
            <person name="Sallet E."/>
            <person name="Samain S."/>
            <person name="Samson N."/>
            <person name="Sanders I."/>
            <person name="Saurat O."/>
            <person name="Scarpelli C."/>
            <person name="Schiex T."/>
            <person name="Segurens B."/>
            <person name="Severin A.J."/>
            <person name="Sherrier D.J."/>
            <person name="Shi R."/>
            <person name="Sims S."/>
            <person name="Singer S.R."/>
            <person name="Sinharoy S."/>
            <person name="Sterck L."/>
            <person name="Viollet A."/>
            <person name="Wang B.B."/>
            <person name="Wang K."/>
            <person name="Wang M."/>
            <person name="Wang X."/>
            <person name="Warfsmann J."/>
            <person name="Weissenbach J."/>
            <person name="White D.D."/>
            <person name="White J.D."/>
            <person name="Wiley G.B."/>
            <person name="Wincker P."/>
            <person name="Xing Y."/>
            <person name="Yang L."/>
            <person name="Yao Z."/>
            <person name="Ying F."/>
            <person name="Zhai J."/>
            <person name="Zhou L."/>
            <person name="Zuber A."/>
            <person name="Denarie J."/>
            <person name="Dixon R.A."/>
            <person name="May G.D."/>
            <person name="Schwartz D.C."/>
            <person name="Rogers J."/>
            <person name="Quetier F."/>
            <person name="Town C.D."/>
            <person name="Roe B.A."/>
        </authorList>
    </citation>
    <scope>NUCLEOTIDE SEQUENCE [LARGE SCALE GENOMIC DNA]</scope>
    <source>
        <strain evidence="3">A17</strain>
        <strain evidence="4 5">cv. Jemalong A17</strain>
    </source>
</reference>
<evidence type="ECO:0000313" key="4">
    <source>
        <dbReference type="EnsemblPlants" id="AES78414"/>
    </source>
</evidence>
<reference evidence="4" key="3">
    <citation type="submission" date="2015-04" db="UniProtKB">
        <authorList>
            <consortium name="EnsemblPlants"/>
        </authorList>
    </citation>
    <scope>IDENTIFICATION</scope>
    <source>
        <strain evidence="4">cv. Jemalong A17</strain>
    </source>
</reference>
<evidence type="ECO:0000313" key="5">
    <source>
        <dbReference type="Proteomes" id="UP000002051"/>
    </source>
</evidence>
<dbReference type="AlphaFoldDB" id="G7L3B4"/>
<gene>
    <name evidence="3" type="ordered locus">MTR_7g031160</name>
</gene>